<gene>
    <name evidence="13" type="ORF">Pmani_013953</name>
</gene>
<name>A0AAE1PXB2_9EUCA</name>
<dbReference type="PRINTS" id="PR00237">
    <property type="entry name" value="GPCRRHODOPSN"/>
</dbReference>
<evidence type="ECO:0000256" key="11">
    <source>
        <dbReference type="SAM" id="Phobius"/>
    </source>
</evidence>
<comment type="caution">
    <text evidence="13">The sequence shown here is derived from an EMBL/GenBank/DDBJ whole genome shotgun (WGS) entry which is preliminary data.</text>
</comment>
<evidence type="ECO:0000313" key="14">
    <source>
        <dbReference type="Proteomes" id="UP001292094"/>
    </source>
</evidence>
<dbReference type="PANTHER" id="PTHR24238">
    <property type="entry name" value="G-PROTEIN COUPLED RECEPTOR"/>
    <property type="match status" value="1"/>
</dbReference>
<comment type="similarity">
    <text evidence="2 9">Belongs to the G-protein coupled receptor 1 family.</text>
</comment>
<evidence type="ECO:0000256" key="7">
    <source>
        <dbReference type="ARBA" id="ARBA00023170"/>
    </source>
</evidence>
<evidence type="ECO:0000256" key="3">
    <source>
        <dbReference type="ARBA" id="ARBA00022692"/>
    </source>
</evidence>
<feature type="region of interest" description="Disordered" evidence="10">
    <location>
        <begin position="1"/>
        <end position="21"/>
    </location>
</feature>
<evidence type="ECO:0000256" key="9">
    <source>
        <dbReference type="RuleBase" id="RU000688"/>
    </source>
</evidence>
<dbReference type="AlphaFoldDB" id="A0AAE1PXB2"/>
<dbReference type="EMBL" id="JAWZYT010001184">
    <property type="protein sequence ID" value="KAK4314787.1"/>
    <property type="molecule type" value="Genomic_DNA"/>
</dbReference>
<keyword evidence="5 9" id="KW-0297">G-protein coupled receptor</keyword>
<evidence type="ECO:0000259" key="12">
    <source>
        <dbReference type="PROSITE" id="PS50262"/>
    </source>
</evidence>
<proteinExistence type="inferred from homology"/>
<keyword evidence="8 9" id="KW-0807">Transducer</keyword>
<feature type="transmembrane region" description="Helical" evidence="11">
    <location>
        <begin position="71"/>
        <end position="90"/>
    </location>
</feature>
<dbReference type="PROSITE" id="PS00237">
    <property type="entry name" value="G_PROTEIN_RECEP_F1_1"/>
    <property type="match status" value="1"/>
</dbReference>
<evidence type="ECO:0000256" key="2">
    <source>
        <dbReference type="ARBA" id="ARBA00010663"/>
    </source>
</evidence>
<evidence type="ECO:0000256" key="4">
    <source>
        <dbReference type="ARBA" id="ARBA00022989"/>
    </source>
</evidence>
<evidence type="ECO:0000256" key="6">
    <source>
        <dbReference type="ARBA" id="ARBA00023136"/>
    </source>
</evidence>
<keyword evidence="7 9" id="KW-0675">Receptor</keyword>
<protein>
    <recommendedName>
        <fullName evidence="12">G-protein coupled receptors family 1 profile domain-containing protein</fullName>
    </recommendedName>
</protein>
<feature type="transmembrane region" description="Helical" evidence="11">
    <location>
        <begin position="122"/>
        <end position="143"/>
    </location>
</feature>
<dbReference type="PROSITE" id="PS50262">
    <property type="entry name" value="G_PROTEIN_RECEP_F1_2"/>
    <property type="match status" value="1"/>
</dbReference>
<reference evidence="13" key="1">
    <citation type="submission" date="2023-11" db="EMBL/GenBank/DDBJ databases">
        <title>Genome assemblies of two species of porcelain crab, Petrolisthes cinctipes and Petrolisthes manimaculis (Anomura: Porcellanidae).</title>
        <authorList>
            <person name="Angst P."/>
        </authorList>
    </citation>
    <scope>NUCLEOTIDE SEQUENCE</scope>
    <source>
        <strain evidence="13">PB745_02</strain>
        <tissue evidence="13">Gill</tissue>
    </source>
</reference>
<dbReference type="GO" id="GO:0005886">
    <property type="term" value="C:plasma membrane"/>
    <property type="evidence" value="ECO:0007669"/>
    <property type="project" value="TreeGrafter"/>
</dbReference>
<dbReference type="SUPFAM" id="SSF81321">
    <property type="entry name" value="Family A G protein-coupled receptor-like"/>
    <property type="match status" value="1"/>
</dbReference>
<evidence type="ECO:0000256" key="5">
    <source>
        <dbReference type="ARBA" id="ARBA00023040"/>
    </source>
</evidence>
<keyword evidence="14" id="KW-1185">Reference proteome</keyword>
<dbReference type="Gene3D" id="1.20.1070.10">
    <property type="entry name" value="Rhodopsin 7-helix transmembrane proteins"/>
    <property type="match status" value="1"/>
</dbReference>
<keyword evidence="3 9" id="KW-0812">Transmembrane</keyword>
<sequence>METKGRWGWRRKDGGDGDERMEGLEKTRKREGTQAVSIFVSAYTLVAISLDRYLAIIYPLRPRMTRCQAKIIIGVVWAMALLTTLPIPLVSGLHPIVENRVYQHYEYQVCREIWGSEVLRQYYTMALMVLQYFIPLIVIIFTYSR</sequence>
<evidence type="ECO:0000256" key="10">
    <source>
        <dbReference type="SAM" id="MobiDB-lite"/>
    </source>
</evidence>
<dbReference type="InterPro" id="IPR017452">
    <property type="entry name" value="GPCR_Rhodpsn_7TM"/>
</dbReference>
<dbReference type="PANTHER" id="PTHR24238:SF73">
    <property type="entry name" value="RYAMIDE RECEPTOR"/>
    <property type="match status" value="1"/>
</dbReference>
<keyword evidence="6 11" id="KW-0472">Membrane</keyword>
<dbReference type="GO" id="GO:0008188">
    <property type="term" value="F:neuropeptide receptor activity"/>
    <property type="evidence" value="ECO:0007669"/>
    <property type="project" value="TreeGrafter"/>
</dbReference>
<organism evidence="13 14">
    <name type="scientific">Petrolisthes manimaculis</name>
    <dbReference type="NCBI Taxonomy" id="1843537"/>
    <lineage>
        <taxon>Eukaryota</taxon>
        <taxon>Metazoa</taxon>
        <taxon>Ecdysozoa</taxon>
        <taxon>Arthropoda</taxon>
        <taxon>Crustacea</taxon>
        <taxon>Multicrustacea</taxon>
        <taxon>Malacostraca</taxon>
        <taxon>Eumalacostraca</taxon>
        <taxon>Eucarida</taxon>
        <taxon>Decapoda</taxon>
        <taxon>Pleocyemata</taxon>
        <taxon>Anomura</taxon>
        <taxon>Galatheoidea</taxon>
        <taxon>Porcellanidae</taxon>
        <taxon>Petrolisthes</taxon>
    </lineage>
</organism>
<feature type="domain" description="G-protein coupled receptors family 1 profile" evidence="12">
    <location>
        <begin position="36"/>
        <end position="145"/>
    </location>
</feature>
<dbReference type="InterPro" id="IPR000276">
    <property type="entry name" value="GPCR_Rhodpsn"/>
</dbReference>
<evidence type="ECO:0000256" key="8">
    <source>
        <dbReference type="ARBA" id="ARBA00023224"/>
    </source>
</evidence>
<comment type="subcellular location">
    <subcellularLocation>
        <location evidence="1">Membrane</location>
        <topology evidence="1">Multi-pass membrane protein</topology>
    </subcellularLocation>
</comment>
<keyword evidence="4 11" id="KW-1133">Transmembrane helix</keyword>
<accession>A0AAE1PXB2</accession>
<dbReference type="Proteomes" id="UP001292094">
    <property type="component" value="Unassembled WGS sequence"/>
</dbReference>
<dbReference type="Pfam" id="PF00001">
    <property type="entry name" value="7tm_1"/>
    <property type="match status" value="1"/>
</dbReference>
<evidence type="ECO:0000256" key="1">
    <source>
        <dbReference type="ARBA" id="ARBA00004141"/>
    </source>
</evidence>
<evidence type="ECO:0000313" key="13">
    <source>
        <dbReference type="EMBL" id="KAK4314787.1"/>
    </source>
</evidence>